<evidence type="ECO:0000259" key="2">
    <source>
        <dbReference type="Pfam" id="PF00582"/>
    </source>
</evidence>
<dbReference type="PRINTS" id="PR01438">
    <property type="entry name" value="UNVRSLSTRESS"/>
</dbReference>
<comment type="caution">
    <text evidence="3">The sequence shown here is derived from an EMBL/GenBank/DDBJ whole genome shotgun (WGS) entry which is preliminary data.</text>
</comment>
<dbReference type="InterPro" id="IPR006016">
    <property type="entry name" value="UspA"/>
</dbReference>
<dbReference type="InterPro" id="IPR014729">
    <property type="entry name" value="Rossmann-like_a/b/a_fold"/>
</dbReference>
<feature type="domain" description="UspA" evidence="2">
    <location>
        <begin position="28"/>
        <end position="172"/>
    </location>
</feature>
<dbReference type="PANTHER" id="PTHR46268:SF6">
    <property type="entry name" value="UNIVERSAL STRESS PROTEIN UP12"/>
    <property type="match status" value="1"/>
</dbReference>
<proteinExistence type="inferred from homology"/>
<dbReference type="Gene3D" id="3.40.50.620">
    <property type="entry name" value="HUPs"/>
    <property type="match status" value="1"/>
</dbReference>
<accession>A0A7C3SHT1</accession>
<dbReference type="PIRSF" id="PIRSF006276">
    <property type="entry name" value="UspA"/>
    <property type="match status" value="1"/>
</dbReference>
<dbReference type="CDD" id="cd00293">
    <property type="entry name" value="USP-like"/>
    <property type="match status" value="1"/>
</dbReference>
<dbReference type="InterPro" id="IPR006015">
    <property type="entry name" value="Universal_stress_UspA"/>
</dbReference>
<reference evidence="3" key="1">
    <citation type="journal article" date="2020" name="mSystems">
        <title>Genome- and Community-Level Interaction Insights into Carbon Utilization and Element Cycling Functions of Hydrothermarchaeota in Hydrothermal Sediment.</title>
        <authorList>
            <person name="Zhou Z."/>
            <person name="Liu Y."/>
            <person name="Xu W."/>
            <person name="Pan J."/>
            <person name="Luo Z.H."/>
            <person name="Li M."/>
        </authorList>
    </citation>
    <scope>NUCLEOTIDE SEQUENCE [LARGE SCALE GENOMIC DNA]</scope>
    <source>
        <strain evidence="3">SpSt-776</strain>
    </source>
</reference>
<sequence>MECKGSPRLSGQSAAHLPPRGRSMLSVKKILCPTDFSLPSYEALKIAVEIAQHFGAELWVMHVIPPLPSPVPVADSTFVPSFDLPLYQQELTSSSENALKAVIAERVPPGLTAHPVLTPGDPAQEIILAAEEQKIDLIVIATHGHTGWGRLLFGSVAEKVVRLAPCPVLTIKAPQAEE</sequence>
<protein>
    <submittedName>
        <fullName evidence="3">Universal stress protein</fullName>
    </submittedName>
</protein>
<comment type="similarity">
    <text evidence="1">Belongs to the universal stress protein A family.</text>
</comment>
<name>A0A7C3SHT1_9BACT</name>
<dbReference type="Pfam" id="PF00582">
    <property type="entry name" value="Usp"/>
    <property type="match status" value="1"/>
</dbReference>
<dbReference type="PANTHER" id="PTHR46268">
    <property type="entry name" value="STRESS RESPONSE PROTEIN NHAX"/>
    <property type="match status" value="1"/>
</dbReference>
<evidence type="ECO:0000313" key="3">
    <source>
        <dbReference type="EMBL" id="HGB13766.1"/>
    </source>
</evidence>
<dbReference type="AlphaFoldDB" id="A0A7C3SHT1"/>
<organism evidence="3">
    <name type="scientific">Desulfobacca acetoxidans</name>
    <dbReference type="NCBI Taxonomy" id="60893"/>
    <lineage>
        <taxon>Bacteria</taxon>
        <taxon>Pseudomonadati</taxon>
        <taxon>Thermodesulfobacteriota</taxon>
        <taxon>Desulfobaccia</taxon>
        <taxon>Desulfobaccales</taxon>
        <taxon>Desulfobaccaceae</taxon>
        <taxon>Desulfobacca</taxon>
    </lineage>
</organism>
<dbReference type="SUPFAM" id="SSF52402">
    <property type="entry name" value="Adenine nucleotide alpha hydrolases-like"/>
    <property type="match status" value="1"/>
</dbReference>
<gene>
    <name evidence="3" type="ORF">ENV62_00800</name>
</gene>
<evidence type="ECO:0000256" key="1">
    <source>
        <dbReference type="ARBA" id="ARBA00008791"/>
    </source>
</evidence>
<dbReference type="EMBL" id="DTHB01000014">
    <property type="protein sequence ID" value="HGB13766.1"/>
    <property type="molecule type" value="Genomic_DNA"/>
</dbReference>